<dbReference type="GO" id="GO:0005524">
    <property type="term" value="F:ATP binding"/>
    <property type="evidence" value="ECO:0007669"/>
    <property type="project" value="UniProtKB-KW"/>
</dbReference>
<evidence type="ECO:0000256" key="1">
    <source>
        <dbReference type="ARBA" id="ARBA00004992"/>
    </source>
</evidence>
<keyword evidence="11" id="KW-1185">Reference proteome</keyword>
<comment type="pathway">
    <text evidence="1">Pyrimidine metabolism; dTTP biosynthesis.</text>
</comment>
<keyword evidence="4" id="KW-0808">Transferase</keyword>
<dbReference type="PANTHER" id="PTHR10344">
    <property type="entry name" value="THYMIDYLATE KINASE"/>
    <property type="match status" value="1"/>
</dbReference>
<dbReference type="Proteomes" id="UP000075714">
    <property type="component" value="Unassembled WGS sequence"/>
</dbReference>
<protein>
    <recommendedName>
        <fullName evidence="3">dTMP kinase</fullName>
        <ecNumber evidence="3">2.7.4.9</ecNumber>
    </recommendedName>
</protein>
<evidence type="ECO:0000256" key="4">
    <source>
        <dbReference type="ARBA" id="ARBA00022679"/>
    </source>
</evidence>
<evidence type="ECO:0000256" key="3">
    <source>
        <dbReference type="ARBA" id="ARBA00012980"/>
    </source>
</evidence>
<feature type="domain" description="Thymidylate kinase-like" evidence="9">
    <location>
        <begin position="171"/>
        <end position="319"/>
    </location>
</feature>
<evidence type="ECO:0000313" key="11">
    <source>
        <dbReference type="Proteomes" id="UP000075714"/>
    </source>
</evidence>
<dbReference type="InterPro" id="IPR039430">
    <property type="entry name" value="Thymidylate_kin-like_dom"/>
</dbReference>
<dbReference type="GO" id="GO:0006233">
    <property type="term" value="P:dTDP biosynthetic process"/>
    <property type="evidence" value="ECO:0007669"/>
    <property type="project" value="InterPro"/>
</dbReference>
<dbReference type="EMBL" id="LSYV01000002">
    <property type="protein sequence ID" value="KXZ56910.1"/>
    <property type="molecule type" value="Genomic_DNA"/>
</dbReference>
<evidence type="ECO:0000256" key="7">
    <source>
        <dbReference type="ARBA" id="ARBA00022777"/>
    </source>
</evidence>
<dbReference type="InterPro" id="IPR027417">
    <property type="entry name" value="P-loop_NTPase"/>
</dbReference>
<dbReference type="GO" id="GO:0004550">
    <property type="term" value="F:nucleoside diphosphate kinase activity"/>
    <property type="evidence" value="ECO:0007669"/>
    <property type="project" value="TreeGrafter"/>
</dbReference>
<comment type="caution">
    <text evidence="10">The sequence shown here is derived from an EMBL/GenBank/DDBJ whole genome shotgun (WGS) entry which is preliminary data.</text>
</comment>
<dbReference type="EC" id="2.7.4.9" evidence="3"/>
<dbReference type="InterPro" id="IPR018095">
    <property type="entry name" value="Thymidylate_kin_CS"/>
</dbReference>
<dbReference type="Gene3D" id="3.40.50.300">
    <property type="entry name" value="P-loop containing nucleotide triphosphate hydrolases"/>
    <property type="match status" value="2"/>
</dbReference>
<evidence type="ECO:0000256" key="5">
    <source>
        <dbReference type="ARBA" id="ARBA00022727"/>
    </source>
</evidence>
<sequence>MPELTAIDARMWRFPDRSTSIGQAINAYLAEETHMDDAVIHMLFVANRLEKRQEMLRLLAGGTTLVVDRYSYSGVAYSAAKGLPHLPLEYLRSLEVLLPAADLVLHMAMSPEATAARGGYGQERYEKVEFQAKVMEAFEALRDERWSVIDAAGSIEGIHAKARIPVQRWCFPDRTTLTGQFIDKYLKSTFAADDAAVHLMFAANRFEKRPEMLRLLAGGTTLVVDRYSYSGVAYSAAKGLPHLTADYCRAVEAGLPGPDLLLYMDIQPEAAAARGGYGGERYEKLDFQKQVSREYARMRDPGWTRLDAGEPVEQLHAEVLTKALEAVERAAGGARLGRLWDLEPVQLPDP</sequence>
<keyword evidence="7" id="KW-0418">Kinase</keyword>
<proteinExistence type="inferred from homology"/>
<name>A0A150H5K8_GONPE</name>
<keyword evidence="6" id="KW-0547">Nucleotide-binding</keyword>
<organism evidence="10 11">
    <name type="scientific">Gonium pectorale</name>
    <name type="common">Green alga</name>
    <dbReference type="NCBI Taxonomy" id="33097"/>
    <lineage>
        <taxon>Eukaryota</taxon>
        <taxon>Viridiplantae</taxon>
        <taxon>Chlorophyta</taxon>
        <taxon>core chlorophytes</taxon>
        <taxon>Chlorophyceae</taxon>
        <taxon>CS clade</taxon>
        <taxon>Chlamydomonadales</taxon>
        <taxon>Volvocaceae</taxon>
        <taxon>Gonium</taxon>
    </lineage>
</organism>
<keyword evidence="5" id="KW-0545">Nucleotide biosynthesis</keyword>
<evidence type="ECO:0000256" key="8">
    <source>
        <dbReference type="ARBA" id="ARBA00022840"/>
    </source>
</evidence>
<evidence type="ECO:0000313" key="10">
    <source>
        <dbReference type="EMBL" id="KXZ56910.1"/>
    </source>
</evidence>
<accession>A0A150H5K8</accession>
<reference evidence="11" key="1">
    <citation type="journal article" date="2016" name="Nat. Commun.">
        <title>The Gonium pectorale genome demonstrates co-option of cell cycle regulation during the evolution of multicellularity.</title>
        <authorList>
            <person name="Hanschen E.R."/>
            <person name="Marriage T.N."/>
            <person name="Ferris P.J."/>
            <person name="Hamaji T."/>
            <person name="Toyoda A."/>
            <person name="Fujiyama A."/>
            <person name="Neme R."/>
            <person name="Noguchi H."/>
            <person name="Minakuchi Y."/>
            <person name="Suzuki M."/>
            <person name="Kawai-Toyooka H."/>
            <person name="Smith D.R."/>
            <person name="Sparks H."/>
            <person name="Anderson J."/>
            <person name="Bakaric R."/>
            <person name="Luria V."/>
            <person name="Karger A."/>
            <person name="Kirschner M.W."/>
            <person name="Durand P.M."/>
            <person name="Michod R.E."/>
            <person name="Nozaki H."/>
            <person name="Olson B.J."/>
        </authorList>
    </citation>
    <scope>NUCLEOTIDE SEQUENCE [LARGE SCALE GENOMIC DNA]</scope>
    <source>
        <strain evidence="11">NIES-2863</strain>
    </source>
</reference>
<dbReference type="GO" id="GO:0006235">
    <property type="term" value="P:dTTP biosynthetic process"/>
    <property type="evidence" value="ECO:0007669"/>
    <property type="project" value="TreeGrafter"/>
</dbReference>
<dbReference type="STRING" id="33097.A0A150H5K8"/>
<evidence type="ECO:0000259" key="9">
    <source>
        <dbReference type="Pfam" id="PF02223"/>
    </source>
</evidence>
<dbReference type="PANTHER" id="PTHR10344:SF1">
    <property type="entry name" value="THYMIDYLATE KINASE"/>
    <property type="match status" value="1"/>
</dbReference>
<dbReference type="SUPFAM" id="SSF52540">
    <property type="entry name" value="P-loop containing nucleoside triphosphate hydrolases"/>
    <property type="match status" value="2"/>
</dbReference>
<dbReference type="Pfam" id="PF02223">
    <property type="entry name" value="Thymidylate_kin"/>
    <property type="match status" value="2"/>
</dbReference>
<evidence type="ECO:0000256" key="2">
    <source>
        <dbReference type="ARBA" id="ARBA00009776"/>
    </source>
</evidence>
<dbReference type="AlphaFoldDB" id="A0A150H5K8"/>
<evidence type="ECO:0000256" key="6">
    <source>
        <dbReference type="ARBA" id="ARBA00022741"/>
    </source>
</evidence>
<dbReference type="GO" id="GO:0005829">
    <property type="term" value="C:cytosol"/>
    <property type="evidence" value="ECO:0007669"/>
    <property type="project" value="TreeGrafter"/>
</dbReference>
<feature type="domain" description="Thymidylate kinase-like" evidence="9">
    <location>
        <begin position="11"/>
        <end position="161"/>
    </location>
</feature>
<keyword evidence="8" id="KW-0067">ATP-binding</keyword>
<dbReference type="GO" id="GO:0005739">
    <property type="term" value="C:mitochondrion"/>
    <property type="evidence" value="ECO:0007669"/>
    <property type="project" value="TreeGrafter"/>
</dbReference>
<gene>
    <name evidence="10" type="ORF">GPECTOR_1g820</name>
</gene>
<dbReference type="PROSITE" id="PS01331">
    <property type="entry name" value="THYMIDYLATE_KINASE"/>
    <property type="match status" value="2"/>
</dbReference>
<dbReference type="GO" id="GO:0004798">
    <property type="term" value="F:dTMP kinase activity"/>
    <property type="evidence" value="ECO:0007669"/>
    <property type="project" value="UniProtKB-EC"/>
</dbReference>
<dbReference type="GO" id="GO:0005634">
    <property type="term" value="C:nucleus"/>
    <property type="evidence" value="ECO:0007669"/>
    <property type="project" value="TreeGrafter"/>
</dbReference>
<comment type="similarity">
    <text evidence="2">Belongs to the thymidylate kinase family.</text>
</comment>
<dbReference type="OrthoDB" id="425602at2759"/>
<dbReference type="GO" id="GO:0006227">
    <property type="term" value="P:dUDP biosynthetic process"/>
    <property type="evidence" value="ECO:0007669"/>
    <property type="project" value="TreeGrafter"/>
</dbReference>